<dbReference type="GO" id="GO:0005829">
    <property type="term" value="C:cytosol"/>
    <property type="evidence" value="ECO:0007669"/>
    <property type="project" value="TreeGrafter"/>
</dbReference>
<dbReference type="Proteomes" id="UP000287651">
    <property type="component" value="Unassembled WGS sequence"/>
</dbReference>
<dbReference type="AlphaFoldDB" id="A0A427AFW9"/>
<keyword evidence="2" id="KW-0418">Kinase</keyword>
<feature type="domain" description="DhaL" evidence="3">
    <location>
        <begin position="1"/>
        <end position="179"/>
    </location>
</feature>
<dbReference type="InterPro" id="IPR036117">
    <property type="entry name" value="DhaL_dom_sf"/>
</dbReference>
<dbReference type="Pfam" id="PF02734">
    <property type="entry name" value="Dak2"/>
    <property type="match status" value="1"/>
</dbReference>
<proteinExistence type="predicted"/>
<dbReference type="Gene3D" id="1.25.40.340">
    <property type="match status" value="2"/>
</dbReference>
<keyword evidence="1" id="KW-0808">Transferase</keyword>
<dbReference type="InterPro" id="IPR050861">
    <property type="entry name" value="Dihydroxyacetone_Kinase"/>
</dbReference>
<evidence type="ECO:0000313" key="4">
    <source>
        <dbReference type="EMBL" id="RRT75114.1"/>
    </source>
</evidence>
<organism evidence="4 5">
    <name type="scientific">Ensete ventricosum</name>
    <name type="common">Abyssinian banana</name>
    <name type="synonym">Musa ensete</name>
    <dbReference type="NCBI Taxonomy" id="4639"/>
    <lineage>
        <taxon>Eukaryota</taxon>
        <taxon>Viridiplantae</taxon>
        <taxon>Streptophyta</taxon>
        <taxon>Embryophyta</taxon>
        <taxon>Tracheophyta</taxon>
        <taxon>Spermatophyta</taxon>
        <taxon>Magnoliopsida</taxon>
        <taxon>Liliopsida</taxon>
        <taxon>Zingiberales</taxon>
        <taxon>Musaceae</taxon>
        <taxon>Ensete</taxon>
    </lineage>
</organism>
<reference evidence="4 5" key="1">
    <citation type="journal article" date="2014" name="Agronomy (Basel)">
        <title>A Draft Genome Sequence for Ensete ventricosum, the Drought-Tolerant Tree Against Hunger.</title>
        <authorList>
            <person name="Harrison J."/>
            <person name="Moore K.A."/>
            <person name="Paszkiewicz K."/>
            <person name="Jones T."/>
            <person name="Grant M."/>
            <person name="Ambacheew D."/>
            <person name="Muzemil S."/>
            <person name="Studholme D.J."/>
        </authorList>
    </citation>
    <scope>NUCLEOTIDE SEQUENCE [LARGE SCALE GENOMIC DNA]</scope>
</reference>
<dbReference type="GO" id="GO:0004371">
    <property type="term" value="F:glycerone kinase activity"/>
    <property type="evidence" value="ECO:0007669"/>
    <property type="project" value="InterPro"/>
</dbReference>
<dbReference type="EMBL" id="AMZH03002579">
    <property type="protein sequence ID" value="RRT75114.1"/>
    <property type="molecule type" value="Genomic_DNA"/>
</dbReference>
<protein>
    <recommendedName>
        <fullName evidence="3">DhaL domain-containing protein</fullName>
    </recommendedName>
</protein>
<name>A0A427AFW9_ENSVE</name>
<dbReference type="SUPFAM" id="SSF101473">
    <property type="entry name" value="DhaL-like"/>
    <property type="match status" value="1"/>
</dbReference>
<dbReference type="SMART" id="SM01120">
    <property type="entry name" value="Dak2"/>
    <property type="match status" value="1"/>
</dbReference>
<dbReference type="PROSITE" id="PS51480">
    <property type="entry name" value="DHAL"/>
    <property type="match status" value="1"/>
</dbReference>
<dbReference type="GO" id="GO:0019563">
    <property type="term" value="P:glycerol catabolic process"/>
    <property type="evidence" value="ECO:0007669"/>
    <property type="project" value="TreeGrafter"/>
</dbReference>
<dbReference type="PANTHER" id="PTHR28629">
    <property type="entry name" value="TRIOKINASE/FMN CYCLASE"/>
    <property type="match status" value="1"/>
</dbReference>
<evidence type="ECO:0000256" key="1">
    <source>
        <dbReference type="ARBA" id="ARBA00022679"/>
    </source>
</evidence>
<evidence type="ECO:0000259" key="3">
    <source>
        <dbReference type="PROSITE" id="PS51480"/>
    </source>
</evidence>
<gene>
    <name evidence="4" type="ORF">B296_00006320</name>
</gene>
<accession>A0A427AFW9</accession>
<sequence length="193" mass="20970">MMEVAIEAAANEIINLKEKLNEWDSKVGDGDCGSTMHRGATAVLEDMKRWYGNLLVSYSFHASWATALEASVAAVSKYGGAVAGYRTMLDALIPASKVLREASKGILLISMFVYLPHVGHELLVTRVCFFMYSCVLLTYMTRCTNMQAGRSTYIAADLLSSVPDPGAMAAAAWYRAAALAVENKLCPSETKQI</sequence>
<comment type="caution">
    <text evidence="4">The sequence shown here is derived from an EMBL/GenBank/DDBJ whole genome shotgun (WGS) entry which is preliminary data.</text>
</comment>
<evidence type="ECO:0000256" key="2">
    <source>
        <dbReference type="ARBA" id="ARBA00022777"/>
    </source>
</evidence>
<evidence type="ECO:0000313" key="5">
    <source>
        <dbReference type="Proteomes" id="UP000287651"/>
    </source>
</evidence>
<dbReference type="InterPro" id="IPR004007">
    <property type="entry name" value="DhaL_dom"/>
</dbReference>
<dbReference type="PANTHER" id="PTHR28629:SF4">
    <property type="entry name" value="TRIOKINASE_FMN CYCLASE"/>
    <property type="match status" value="1"/>
</dbReference>